<keyword evidence="4" id="KW-0732">Signal</keyword>
<dbReference type="InterPro" id="IPR006212">
    <property type="entry name" value="Furin_repeat"/>
</dbReference>
<keyword evidence="3" id="KW-1133">Transmembrane helix</keyword>
<feature type="region of interest" description="Disordered" evidence="2">
    <location>
        <begin position="227"/>
        <end position="256"/>
    </location>
</feature>
<organism evidence="6">
    <name type="scientific">Amphimedon queenslandica</name>
    <name type="common">Sponge</name>
    <dbReference type="NCBI Taxonomy" id="400682"/>
    <lineage>
        <taxon>Eukaryota</taxon>
        <taxon>Metazoa</taxon>
        <taxon>Porifera</taxon>
        <taxon>Demospongiae</taxon>
        <taxon>Heteroscleromorpha</taxon>
        <taxon>Haplosclerida</taxon>
        <taxon>Niphatidae</taxon>
        <taxon>Amphimedon</taxon>
    </lineage>
</organism>
<dbReference type="OrthoDB" id="300641at2759"/>
<dbReference type="InterPro" id="IPR000742">
    <property type="entry name" value="EGF"/>
</dbReference>
<dbReference type="EnsemblMetazoa" id="Aqu2.1.14878_001">
    <property type="protein sequence ID" value="Aqu2.1.14878_001"/>
    <property type="gene ID" value="Aqu2.1.14878"/>
</dbReference>
<proteinExistence type="predicted"/>
<feature type="compositionally biased region" description="Basic and acidic residues" evidence="2">
    <location>
        <begin position="238"/>
        <end position="256"/>
    </location>
</feature>
<evidence type="ECO:0000256" key="3">
    <source>
        <dbReference type="SAM" id="Phobius"/>
    </source>
</evidence>
<feature type="chain" id="PRO_5013185951" description="EGF-like domain-containing protein" evidence="4">
    <location>
        <begin position="23"/>
        <end position="410"/>
    </location>
</feature>
<protein>
    <recommendedName>
        <fullName evidence="5">EGF-like domain-containing protein</fullName>
    </recommendedName>
</protein>
<evidence type="ECO:0000256" key="4">
    <source>
        <dbReference type="SAM" id="SignalP"/>
    </source>
</evidence>
<keyword evidence="3" id="KW-0472">Membrane</keyword>
<feature type="signal peptide" evidence="4">
    <location>
        <begin position="1"/>
        <end position="22"/>
    </location>
</feature>
<keyword evidence="1" id="KW-0175">Coiled coil</keyword>
<evidence type="ECO:0000259" key="5">
    <source>
        <dbReference type="PROSITE" id="PS00022"/>
    </source>
</evidence>
<dbReference type="InterPro" id="IPR009030">
    <property type="entry name" value="Growth_fac_rcpt_cys_sf"/>
</dbReference>
<dbReference type="KEGG" id="aqu:109587459"/>
<dbReference type="SUPFAM" id="SSF57184">
    <property type="entry name" value="Growth factor receptor domain"/>
    <property type="match status" value="2"/>
</dbReference>
<reference evidence="7" key="1">
    <citation type="journal article" date="2010" name="Nature">
        <title>The Amphimedon queenslandica genome and the evolution of animal complexity.</title>
        <authorList>
            <person name="Srivastava M."/>
            <person name="Simakov O."/>
            <person name="Chapman J."/>
            <person name="Fahey B."/>
            <person name="Gauthier M.E."/>
            <person name="Mitros T."/>
            <person name="Richards G.S."/>
            <person name="Conaco C."/>
            <person name="Dacre M."/>
            <person name="Hellsten U."/>
            <person name="Larroux C."/>
            <person name="Putnam N.H."/>
            <person name="Stanke M."/>
            <person name="Adamska M."/>
            <person name="Darling A."/>
            <person name="Degnan S.M."/>
            <person name="Oakley T.H."/>
            <person name="Plachetzki D.C."/>
            <person name="Zhai Y."/>
            <person name="Adamski M."/>
            <person name="Calcino A."/>
            <person name="Cummins S.F."/>
            <person name="Goodstein D.M."/>
            <person name="Harris C."/>
            <person name="Jackson D.J."/>
            <person name="Leys S.P."/>
            <person name="Shu S."/>
            <person name="Woodcroft B.J."/>
            <person name="Vervoort M."/>
            <person name="Kosik K.S."/>
            <person name="Manning G."/>
            <person name="Degnan B.M."/>
            <person name="Rokhsar D.S."/>
        </authorList>
    </citation>
    <scope>NUCLEOTIDE SEQUENCE [LARGE SCALE GENOMIC DNA]</scope>
</reference>
<dbReference type="Gene3D" id="2.10.220.10">
    <property type="entry name" value="Hormone Receptor, Insulin-like Growth Factor Receptor 1, Chain A, domain 2"/>
    <property type="match status" value="1"/>
</dbReference>
<keyword evidence="3" id="KW-0812">Transmembrane</keyword>
<evidence type="ECO:0000313" key="7">
    <source>
        <dbReference type="Proteomes" id="UP000007879"/>
    </source>
</evidence>
<accession>A0A1X7TJF1</accession>
<dbReference type="AlphaFoldDB" id="A0A1X7TJF1"/>
<dbReference type="SMART" id="SM00261">
    <property type="entry name" value="FU"/>
    <property type="match status" value="2"/>
</dbReference>
<feature type="transmembrane region" description="Helical" evidence="3">
    <location>
        <begin position="350"/>
        <end position="370"/>
    </location>
</feature>
<name>A0A1X7TJF1_AMPQE</name>
<evidence type="ECO:0000256" key="1">
    <source>
        <dbReference type="SAM" id="Coils"/>
    </source>
</evidence>
<dbReference type="InParanoid" id="A0A1X7TJF1"/>
<dbReference type="EnsemblMetazoa" id="XM_020003700.1">
    <property type="protein sequence ID" value="XP_019859259.1"/>
    <property type="gene ID" value="LOC109587459"/>
</dbReference>
<sequence length="410" mass="45360">MSSYLFLLSLSLLLVCTTASTASHGEGESSSNGCTVSDTSYLISAINSTEGYNLTRAIINCLEYSDNRSTLSFGSISYETMAGTNGRYTVQCNSGLLLLSVSVFGFREERSSCYECMDAEDPCASGTNCLVQYCDHCLSASECLHCTNARYNGICLSNCPSGRIPNSMKGNECECTQNYSGENCEYCELTECENGYTFNNVTACECQKSCPPDYHKFLVDLESTVPRSVIGSPGEEEGGGHHATEGGEDSHGTSDTDTDRTFCAQGCLNDTWRVDGINGTCYACGISYCLECNTHNDCTKCRSGTLLKPTRPQYHCVGFYERIKELNETLEKDEEDERHRFEKEQLELEIVLPIVCFIVAAGFIAAAVFAHKRYPHVGKEKRHRDPTKKVVIDENTIESKFRSQSTVRFR</sequence>
<feature type="domain" description="EGF-like" evidence="5">
    <location>
        <begin position="173"/>
        <end position="184"/>
    </location>
</feature>
<dbReference type="Proteomes" id="UP000007879">
    <property type="component" value="Unassembled WGS sequence"/>
</dbReference>
<evidence type="ECO:0000256" key="2">
    <source>
        <dbReference type="SAM" id="MobiDB-lite"/>
    </source>
</evidence>
<keyword evidence="7" id="KW-1185">Reference proteome</keyword>
<feature type="coiled-coil region" evidence="1">
    <location>
        <begin position="320"/>
        <end position="347"/>
    </location>
</feature>
<evidence type="ECO:0000313" key="6">
    <source>
        <dbReference type="EnsemblMetazoa" id="Aqu2.1.14878_001"/>
    </source>
</evidence>
<reference evidence="6" key="2">
    <citation type="submission" date="2017-05" db="UniProtKB">
        <authorList>
            <consortium name="EnsemblMetazoa"/>
        </authorList>
    </citation>
    <scope>IDENTIFICATION</scope>
</reference>
<dbReference type="PROSITE" id="PS00022">
    <property type="entry name" value="EGF_1"/>
    <property type="match status" value="1"/>
</dbReference>
<gene>
    <name evidence="6" type="primary">109587459</name>
</gene>